<dbReference type="Gene3D" id="3.30.60.30">
    <property type="match status" value="2"/>
</dbReference>
<dbReference type="InterPro" id="IPR051597">
    <property type="entry name" value="Bifunctional_prot_inhibitor"/>
</dbReference>
<dbReference type="PROSITE" id="PS00282">
    <property type="entry name" value="KAZAL_1"/>
    <property type="match status" value="2"/>
</dbReference>
<keyword evidence="4" id="KW-0722">Serine protease inhibitor</keyword>
<evidence type="ECO:0000259" key="9">
    <source>
        <dbReference type="PROSITE" id="PS51465"/>
    </source>
</evidence>
<dbReference type="SMART" id="SM00280">
    <property type="entry name" value="KAZAL"/>
    <property type="match status" value="2"/>
</dbReference>
<dbReference type="CDD" id="cd00104">
    <property type="entry name" value="KAZAL_FS"/>
    <property type="match status" value="1"/>
</dbReference>
<feature type="domain" description="Kazal-like" evidence="9">
    <location>
        <begin position="83"/>
        <end position="130"/>
    </location>
</feature>
<dbReference type="PRINTS" id="PR00290">
    <property type="entry name" value="KAZALINHBTR"/>
</dbReference>
<dbReference type="PANTHER" id="PTHR47729">
    <property type="entry name" value="SERINE PEPTIDASE INHIBITOR, KAZAL TYPE 2, TANDEM DUPLICATE 1-RELATED"/>
    <property type="match status" value="1"/>
</dbReference>
<dbReference type="OMA" id="YSAICTM"/>
<evidence type="ECO:0000256" key="2">
    <source>
        <dbReference type="ARBA" id="ARBA00022525"/>
    </source>
</evidence>
<reference evidence="10" key="1">
    <citation type="submission" date="2023-03" db="UniProtKB">
        <authorList>
            <consortium name="Ensembl"/>
        </authorList>
    </citation>
    <scope>IDENTIFICATION</scope>
</reference>
<dbReference type="PANTHER" id="PTHR47729:SF1">
    <property type="entry name" value="OVOMUCOID-LIKE-RELATED"/>
    <property type="match status" value="1"/>
</dbReference>
<protein>
    <recommendedName>
        <fullName evidence="7">Double-headed protease inhibitor, submandibular gland</fullName>
    </recommendedName>
</protein>
<evidence type="ECO:0000256" key="6">
    <source>
        <dbReference type="ARBA" id="ARBA00037771"/>
    </source>
</evidence>
<dbReference type="PROSITE" id="PS51465">
    <property type="entry name" value="KAZAL_2"/>
    <property type="match status" value="2"/>
</dbReference>
<keyword evidence="5" id="KW-1015">Disulfide bond</keyword>
<dbReference type="InterPro" id="IPR036058">
    <property type="entry name" value="Kazal_dom_sf"/>
</dbReference>
<evidence type="ECO:0000256" key="8">
    <source>
        <dbReference type="SAM" id="SignalP"/>
    </source>
</evidence>
<comment type="function">
    <text evidence="6">This inhibitor is composed of two homologous actively inhibiting halves: one which inhibits trypsin, the other which inhibits elastase.</text>
</comment>
<dbReference type="Ensembl" id="ENSEAST00005033058.1">
    <property type="protein sequence ID" value="ENSEASP00005030407.1"/>
    <property type="gene ID" value="ENSEASG00005020702.1"/>
</dbReference>
<dbReference type="Pfam" id="PF00050">
    <property type="entry name" value="Kazal_1"/>
    <property type="match status" value="2"/>
</dbReference>
<keyword evidence="8" id="KW-0732">Signal</keyword>
<evidence type="ECO:0000256" key="4">
    <source>
        <dbReference type="ARBA" id="ARBA00022900"/>
    </source>
</evidence>
<organism evidence="10">
    <name type="scientific">Equus asinus asinus</name>
    <dbReference type="NCBI Taxonomy" id="83772"/>
    <lineage>
        <taxon>Eukaryota</taxon>
        <taxon>Metazoa</taxon>
        <taxon>Chordata</taxon>
        <taxon>Craniata</taxon>
        <taxon>Vertebrata</taxon>
        <taxon>Euteleostomi</taxon>
        <taxon>Mammalia</taxon>
        <taxon>Eutheria</taxon>
        <taxon>Laurasiatheria</taxon>
        <taxon>Perissodactyla</taxon>
        <taxon>Equidae</taxon>
        <taxon>Equus</taxon>
    </lineage>
</organism>
<evidence type="ECO:0000313" key="10">
    <source>
        <dbReference type="Ensembl" id="ENSEASP00005030407.1"/>
    </source>
</evidence>
<dbReference type="GO" id="GO:0005576">
    <property type="term" value="C:extracellular region"/>
    <property type="evidence" value="ECO:0007669"/>
    <property type="project" value="UniProtKB-SubCell"/>
</dbReference>
<comment type="subcellular location">
    <subcellularLocation>
        <location evidence="1">Secreted</location>
    </subcellularLocation>
</comment>
<evidence type="ECO:0000256" key="3">
    <source>
        <dbReference type="ARBA" id="ARBA00022690"/>
    </source>
</evidence>
<dbReference type="AlphaFoldDB" id="A0A8C4MQI9"/>
<feature type="domain" description="Kazal-like" evidence="9">
    <location>
        <begin position="22"/>
        <end position="82"/>
    </location>
</feature>
<dbReference type="InterPro" id="IPR001239">
    <property type="entry name" value="Prot_inh_Kazal-m"/>
</dbReference>
<dbReference type="SUPFAM" id="SSF100895">
    <property type="entry name" value="Kazal-type serine protease inhibitors"/>
    <property type="match status" value="2"/>
</dbReference>
<evidence type="ECO:0000256" key="1">
    <source>
        <dbReference type="ARBA" id="ARBA00004613"/>
    </source>
</evidence>
<name>A0A8C4MQI9_EQUAS</name>
<dbReference type="InterPro" id="IPR002350">
    <property type="entry name" value="Kazal_dom"/>
</dbReference>
<sequence>MKKITAFAILALAATTWAASPPGELVDCSKYNRRSSRIICTREWEPICGIDGKTYGNECIFCLLNRNKGIPLRKLYDDKCIDCLEYSDACSKDYLPLCGSDGINYANKCLFCNAVVMSRGALFLTNYGPC</sequence>
<evidence type="ECO:0000256" key="7">
    <source>
        <dbReference type="ARBA" id="ARBA00039837"/>
    </source>
</evidence>
<feature type="signal peptide" evidence="8">
    <location>
        <begin position="1"/>
        <end position="18"/>
    </location>
</feature>
<accession>A0A8C4MQI9</accession>
<feature type="chain" id="PRO_5034193846" description="Double-headed protease inhibitor, submandibular gland" evidence="8">
    <location>
        <begin position="19"/>
        <end position="130"/>
    </location>
</feature>
<keyword evidence="2" id="KW-0964">Secreted</keyword>
<evidence type="ECO:0000256" key="5">
    <source>
        <dbReference type="ARBA" id="ARBA00023157"/>
    </source>
</evidence>
<dbReference type="GO" id="GO:0004867">
    <property type="term" value="F:serine-type endopeptidase inhibitor activity"/>
    <property type="evidence" value="ECO:0007669"/>
    <property type="project" value="UniProtKB-KW"/>
</dbReference>
<keyword evidence="3" id="KW-0646">Protease inhibitor</keyword>
<proteinExistence type="predicted"/>